<dbReference type="PANTHER" id="PTHR35046:SF26">
    <property type="entry name" value="RNA-DIRECTED DNA POLYMERASE"/>
    <property type="match status" value="1"/>
</dbReference>
<reference evidence="3" key="1">
    <citation type="submission" date="2017-03" db="EMBL/GenBank/DDBJ databases">
        <title>Phytopthora megakarya and P. palmivora, two closely related causual agents of cacao black pod achieved similar genome size and gene model numbers by different mechanisms.</title>
        <authorList>
            <person name="Ali S."/>
            <person name="Shao J."/>
            <person name="Larry D.J."/>
            <person name="Kronmiller B."/>
            <person name="Shen D."/>
            <person name="Strem M.D."/>
            <person name="Melnick R.L."/>
            <person name="Guiltinan M.J."/>
            <person name="Tyler B.M."/>
            <person name="Meinhardt L.W."/>
            <person name="Bailey B.A."/>
        </authorList>
    </citation>
    <scope>NUCLEOTIDE SEQUENCE [LARGE SCALE GENOMIC DNA]</scope>
    <source>
        <strain evidence="3">zdho120</strain>
    </source>
</reference>
<dbReference type="AlphaFoldDB" id="A0A225W0S4"/>
<evidence type="ECO:0000313" key="2">
    <source>
        <dbReference type="EMBL" id="OWZ10778.1"/>
    </source>
</evidence>
<organism evidence="2 3">
    <name type="scientific">Phytophthora megakarya</name>
    <dbReference type="NCBI Taxonomy" id="4795"/>
    <lineage>
        <taxon>Eukaryota</taxon>
        <taxon>Sar</taxon>
        <taxon>Stramenopiles</taxon>
        <taxon>Oomycota</taxon>
        <taxon>Peronosporomycetes</taxon>
        <taxon>Peronosporales</taxon>
        <taxon>Peronosporaceae</taxon>
        <taxon>Phytophthora</taxon>
    </lineage>
</organism>
<feature type="domain" description="Integrase catalytic" evidence="1">
    <location>
        <begin position="4"/>
        <end position="110"/>
    </location>
</feature>
<dbReference type="SUPFAM" id="SSF53098">
    <property type="entry name" value="Ribonuclease H-like"/>
    <property type="match status" value="1"/>
</dbReference>
<dbReference type="STRING" id="4795.A0A225W0S4"/>
<dbReference type="InterPro" id="IPR036397">
    <property type="entry name" value="RNaseH_sf"/>
</dbReference>
<keyword evidence="2" id="KW-0808">Transferase</keyword>
<dbReference type="OrthoDB" id="167591at2759"/>
<evidence type="ECO:0000259" key="1">
    <source>
        <dbReference type="PROSITE" id="PS50994"/>
    </source>
</evidence>
<keyword evidence="2" id="KW-0695">RNA-directed DNA polymerase</keyword>
<dbReference type="GO" id="GO:0003676">
    <property type="term" value="F:nucleic acid binding"/>
    <property type="evidence" value="ECO:0007669"/>
    <property type="project" value="InterPro"/>
</dbReference>
<dbReference type="EMBL" id="NBNE01002333">
    <property type="protein sequence ID" value="OWZ10778.1"/>
    <property type="molecule type" value="Genomic_DNA"/>
</dbReference>
<dbReference type="InterPro" id="IPR001584">
    <property type="entry name" value="Integrase_cat-core"/>
</dbReference>
<protein>
    <submittedName>
        <fullName evidence="2">Reverse transcriptase-rnase h-integrase</fullName>
    </submittedName>
</protein>
<keyword evidence="2" id="KW-0548">Nucleotidyltransferase</keyword>
<comment type="caution">
    <text evidence="2">The sequence shown here is derived from an EMBL/GenBank/DDBJ whole genome shotgun (WGS) entry which is preliminary data.</text>
</comment>
<dbReference type="GO" id="GO:0015074">
    <property type="term" value="P:DNA integration"/>
    <property type="evidence" value="ECO:0007669"/>
    <property type="project" value="InterPro"/>
</dbReference>
<dbReference type="GO" id="GO:0003964">
    <property type="term" value="F:RNA-directed DNA polymerase activity"/>
    <property type="evidence" value="ECO:0007669"/>
    <property type="project" value="UniProtKB-KW"/>
</dbReference>
<keyword evidence="3" id="KW-1185">Reference proteome</keyword>
<name>A0A225W0S4_9STRA</name>
<evidence type="ECO:0000313" key="3">
    <source>
        <dbReference type="Proteomes" id="UP000198211"/>
    </source>
</evidence>
<dbReference type="Gene3D" id="3.30.420.10">
    <property type="entry name" value="Ribonuclease H-like superfamily/Ribonuclease H"/>
    <property type="match status" value="1"/>
</dbReference>
<gene>
    <name evidence="2" type="ORF">PHMEG_00016308</name>
</gene>
<dbReference type="PANTHER" id="PTHR35046">
    <property type="entry name" value="ZINC KNUCKLE (CCHC-TYPE) FAMILY PROTEIN"/>
    <property type="match status" value="1"/>
</dbReference>
<accession>A0A225W0S4</accession>
<dbReference type="PROSITE" id="PS50994">
    <property type="entry name" value="INTEGRASE"/>
    <property type="match status" value="1"/>
</dbReference>
<sequence length="142" mass="15701">MVLLADYGSRHKEMDFITGLPASEGYDAIFAVVDKLFKRPKHAPTYTTADAKDTTNIFFEAVVRHPGVPKVIISDRDLKFLSDFWRSLTLLMGVKLSRTTVHRAQADGHIGSGVLPQQPEARVSVTAALEWPAITVNLPLVE</sequence>
<dbReference type="Proteomes" id="UP000198211">
    <property type="component" value="Unassembled WGS sequence"/>
</dbReference>
<proteinExistence type="predicted"/>
<dbReference type="InterPro" id="IPR012337">
    <property type="entry name" value="RNaseH-like_sf"/>
</dbReference>